<gene>
    <name evidence="2" type="ORF">ECRASSUSDP1_LOCUS22299</name>
</gene>
<name>A0AAD1XXV3_EUPCR</name>
<feature type="chain" id="PRO_5041994154" evidence="1">
    <location>
        <begin position="20"/>
        <end position="217"/>
    </location>
</feature>
<accession>A0AAD1XXV3</accession>
<evidence type="ECO:0000256" key="1">
    <source>
        <dbReference type="SAM" id="SignalP"/>
    </source>
</evidence>
<dbReference type="EMBL" id="CAMPGE010022856">
    <property type="protein sequence ID" value="CAI2380859.1"/>
    <property type="molecule type" value="Genomic_DNA"/>
</dbReference>
<keyword evidence="1" id="KW-0732">Signal</keyword>
<reference evidence="2" key="1">
    <citation type="submission" date="2023-07" db="EMBL/GenBank/DDBJ databases">
        <authorList>
            <consortium name="AG Swart"/>
            <person name="Singh M."/>
            <person name="Singh A."/>
            <person name="Seah K."/>
            <person name="Emmerich C."/>
        </authorList>
    </citation>
    <scope>NUCLEOTIDE SEQUENCE</scope>
    <source>
        <strain evidence="2">DP1</strain>
    </source>
</reference>
<sequence>MTLKAIFGAFLLFTSVVMAVNYEPVFELKKPGAQSTLTFLKGDQDGFVGVSVDHAKSSVNHLDSIVGVCYETQGDSQNTPVEGSLAFGFESVCMAYYTVEMACLEGQTSGSVKFLNSTVEERDGTLFWIGNKDNFYEYQIPAEDFERKFPDITTHYDLSSIFKSTGLPHFQSSQSFRCFLGGTFNELSPLYRDVDLSKYHEFSITTGSTSPSLFLKH</sequence>
<evidence type="ECO:0000313" key="3">
    <source>
        <dbReference type="Proteomes" id="UP001295684"/>
    </source>
</evidence>
<comment type="caution">
    <text evidence="2">The sequence shown here is derived from an EMBL/GenBank/DDBJ whole genome shotgun (WGS) entry which is preliminary data.</text>
</comment>
<protein>
    <submittedName>
        <fullName evidence="2">Uncharacterized protein</fullName>
    </submittedName>
</protein>
<organism evidence="2 3">
    <name type="scientific">Euplotes crassus</name>
    <dbReference type="NCBI Taxonomy" id="5936"/>
    <lineage>
        <taxon>Eukaryota</taxon>
        <taxon>Sar</taxon>
        <taxon>Alveolata</taxon>
        <taxon>Ciliophora</taxon>
        <taxon>Intramacronucleata</taxon>
        <taxon>Spirotrichea</taxon>
        <taxon>Hypotrichia</taxon>
        <taxon>Euplotida</taxon>
        <taxon>Euplotidae</taxon>
        <taxon>Moneuplotes</taxon>
    </lineage>
</organism>
<keyword evidence="3" id="KW-1185">Reference proteome</keyword>
<proteinExistence type="predicted"/>
<dbReference type="Proteomes" id="UP001295684">
    <property type="component" value="Unassembled WGS sequence"/>
</dbReference>
<evidence type="ECO:0000313" key="2">
    <source>
        <dbReference type="EMBL" id="CAI2380859.1"/>
    </source>
</evidence>
<dbReference type="AlphaFoldDB" id="A0AAD1XXV3"/>
<feature type="signal peptide" evidence="1">
    <location>
        <begin position="1"/>
        <end position="19"/>
    </location>
</feature>